<dbReference type="STRING" id="685588.A0A067TDT6"/>
<dbReference type="InterPro" id="IPR041539">
    <property type="entry name" value="CxC5"/>
</dbReference>
<organism evidence="4 5">
    <name type="scientific">Galerina marginata (strain CBS 339.88)</name>
    <dbReference type="NCBI Taxonomy" id="685588"/>
    <lineage>
        <taxon>Eukaryota</taxon>
        <taxon>Fungi</taxon>
        <taxon>Dikarya</taxon>
        <taxon>Basidiomycota</taxon>
        <taxon>Agaricomycotina</taxon>
        <taxon>Agaricomycetes</taxon>
        <taxon>Agaricomycetidae</taxon>
        <taxon>Agaricales</taxon>
        <taxon>Agaricineae</taxon>
        <taxon>Strophariaceae</taxon>
        <taxon>Galerina</taxon>
    </lineage>
</organism>
<proteinExistence type="predicted"/>
<keyword evidence="5" id="KW-1185">Reference proteome</keyword>
<accession>A0A067TDT6</accession>
<feature type="domain" description="CxC6 like cysteine cluster associated with KDZ" evidence="3">
    <location>
        <begin position="403"/>
        <end position="466"/>
    </location>
</feature>
<evidence type="ECO:0000259" key="2">
    <source>
        <dbReference type="Pfam" id="PF18718"/>
    </source>
</evidence>
<reference evidence="5" key="1">
    <citation type="journal article" date="2014" name="Proc. Natl. Acad. Sci. U.S.A.">
        <title>Extensive sampling of basidiomycete genomes demonstrates inadequacy of the white-rot/brown-rot paradigm for wood decay fungi.</title>
        <authorList>
            <person name="Riley R."/>
            <person name="Salamov A.A."/>
            <person name="Brown D.W."/>
            <person name="Nagy L.G."/>
            <person name="Floudas D."/>
            <person name="Held B.W."/>
            <person name="Levasseur A."/>
            <person name="Lombard V."/>
            <person name="Morin E."/>
            <person name="Otillar R."/>
            <person name="Lindquist E.A."/>
            <person name="Sun H."/>
            <person name="LaButti K.M."/>
            <person name="Schmutz J."/>
            <person name="Jabbour D."/>
            <person name="Luo H."/>
            <person name="Baker S.E."/>
            <person name="Pisabarro A.G."/>
            <person name="Walton J.D."/>
            <person name="Blanchette R.A."/>
            <person name="Henrissat B."/>
            <person name="Martin F."/>
            <person name="Cullen D."/>
            <person name="Hibbett D.S."/>
            <person name="Grigoriev I.V."/>
        </authorList>
    </citation>
    <scope>NUCLEOTIDE SEQUENCE [LARGE SCALE GENOMIC DNA]</scope>
    <source>
        <strain evidence="5">CBS 339.88</strain>
    </source>
</reference>
<dbReference type="OrthoDB" id="2527272at2759"/>
<dbReference type="InterPro" id="IPR040898">
    <property type="entry name" value="CxC6"/>
</dbReference>
<feature type="region of interest" description="Disordered" evidence="1">
    <location>
        <begin position="477"/>
        <end position="515"/>
    </location>
</feature>
<sequence length="704" mass="79277">MATLAAAVPIQSAFPDITFGTFSGIIEENLGSEVSLSTVLTVLFTLTENPDLLNLHFRQQNPEYIGENKTMNTGWILSLSRALMTKLGQARSSTLFHDDESGDDKIHKQSFLAQKLDTIANGLNLSPYNHKGKYTKKLLPVSTDDIQPALAICPPSFVCSTKSCRPRSLVQYTKIRDVPHVTLIKGHQICKDVPLLTGHCKSCDTLFLADHERFVDRSVHPQQFKRVYLNSAKYLKVGQGLWVDRLFSTTAVNAMYNFHASANAFAEYWNNTFGTQSTSVTRRQIWQAFVQETLRTIAEESELDLELDEALNIKEVTTQAFGILGENGIIRAADQHACAECTHEYKATSDVINPNPAAVVGVDNNNAVIPELNQNVEEHDPEPSLSSSDHEMDIEKQFVTMRILDGVVMGPQICAYDDCTNELSNARGGSLCDVHHVQLATRCLVRECLNQRVQGTNACETHQPQWRNFKKYNTRQVQSGVRRMLQRPSETNEWQPRRRGPNPQRHDDPNSDPPPPKNYFSPGRYYCVETICAPCGVVIAWTKFARSESTTNVLNWLGSVYPTEESRPDYICIDKGCQVLATAVNNGSWDIWKRTSRIIVDSYHYINHRVSDYLCRKYCNPSPGDGSAPNLVIIAFDKNGQPYAKRAFNTQVCEQLNAWLAGFQSILKRMTPGNFNWFLHAMLFYHTICASKTRFQKTITNNGC</sequence>
<dbReference type="EMBL" id="KL142372">
    <property type="protein sequence ID" value="KDR80482.1"/>
    <property type="molecule type" value="Genomic_DNA"/>
</dbReference>
<evidence type="ECO:0000313" key="5">
    <source>
        <dbReference type="Proteomes" id="UP000027222"/>
    </source>
</evidence>
<evidence type="ECO:0000256" key="1">
    <source>
        <dbReference type="SAM" id="MobiDB-lite"/>
    </source>
</evidence>
<evidence type="ECO:0008006" key="6">
    <source>
        <dbReference type="Google" id="ProtNLM"/>
    </source>
</evidence>
<evidence type="ECO:0000313" key="4">
    <source>
        <dbReference type="EMBL" id="KDR80482.1"/>
    </source>
</evidence>
<dbReference type="Proteomes" id="UP000027222">
    <property type="component" value="Unassembled WGS sequence"/>
</dbReference>
<dbReference type="Pfam" id="PF18718">
    <property type="entry name" value="CxC5"/>
    <property type="match status" value="1"/>
</dbReference>
<feature type="domain" description="CxC5 like cysteine cluster associated with KDZ" evidence="2">
    <location>
        <begin position="148"/>
        <end position="273"/>
    </location>
</feature>
<gene>
    <name evidence="4" type="ORF">GALMADRAFT_62174</name>
</gene>
<dbReference type="AlphaFoldDB" id="A0A067TDT6"/>
<dbReference type="HOGENOM" id="CLU_004966_6_1_1"/>
<evidence type="ECO:0000259" key="3">
    <source>
        <dbReference type="Pfam" id="PF18721"/>
    </source>
</evidence>
<name>A0A067TDT6_GALM3</name>
<dbReference type="Pfam" id="PF18721">
    <property type="entry name" value="CxC6"/>
    <property type="match status" value="1"/>
</dbReference>
<protein>
    <recommendedName>
        <fullName evidence="6">CxC5 like cysteine cluster associated with KDZ domain-containing protein</fullName>
    </recommendedName>
</protein>